<evidence type="ECO:0000256" key="1">
    <source>
        <dbReference type="ARBA" id="ARBA00010189"/>
    </source>
</evidence>
<dbReference type="PIRSF" id="PIRSF010607">
    <property type="entry name" value="Txn_repr_CtsR"/>
    <property type="match status" value="1"/>
</dbReference>
<dbReference type="Proteomes" id="UP000475928">
    <property type="component" value="Unassembled WGS sequence"/>
</dbReference>
<dbReference type="Gene3D" id="1.10.1200.150">
    <property type="entry name" value="Transcriptional regulator CtsR, C-terminal domain"/>
    <property type="match status" value="1"/>
</dbReference>
<evidence type="ECO:0000256" key="7">
    <source>
        <dbReference type="PIRNR" id="PIRNR010607"/>
    </source>
</evidence>
<dbReference type="InterPro" id="IPR041473">
    <property type="entry name" value="CtsR_C"/>
</dbReference>
<evidence type="ECO:0000259" key="8">
    <source>
        <dbReference type="Pfam" id="PF05848"/>
    </source>
</evidence>
<evidence type="ECO:0000256" key="2">
    <source>
        <dbReference type="ARBA" id="ARBA00014129"/>
    </source>
</evidence>
<feature type="domain" description="CtsR N-terminal HTH" evidence="8">
    <location>
        <begin position="16"/>
        <end position="85"/>
    </location>
</feature>
<feature type="domain" description="CtsR C-terminal dimerization" evidence="9">
    <location>
        <begin position="90"/>
        <end position="150"/>
    </location>
</feature>
<evidence type="ECO:0000313" key="11">
    <source>
        <dbReference type="Proteomes" id="UP000475928"/>
    </source>
</evidence>
<organism evidence="10 11">
    <name type="scientific">Pseudolactococcus insecticola</name>
    <dbReference type="NCBI Taxonomy" id="2709158"/>
    <lineage>
        <taxon>Bacteria</taxon>
        <taxon>Bacillati</taxon>
        <taxon>Bacillota</taxon>
        <taxon>Bacilli</taxon>
        <taxon>Lactobacillales</taxon>
        <taxon>Streptococcaceae</taxon>
        <taxon>Pseudolactococcus</taxon>
    </lineage>
</organism>
<dbReference type="GO" id="GO:0006355">
    <property type="term" value="P:regulation of DNA-templated transcription"/>
    <property type="evidence" value="ECO:0007669"/>
    <property type="project" value="UniProtKB-UniRule"/>
</dbReference>
<evidence type="ECO:0000256" key="5">
    <source>
        <dbReference type="ARBA" id="ARBA00023125"/>
    </source>
</evidence>
<accession>A0A6A0B769</accession>
<dbReference type="Gene3D" id="3.30.56.130">
    <property type="entry name" value="Transcriptional regulator CtsR, winged HTH domain"/>
    <property type="match status" value="1"/>
</dbReference>
<reference evidence="10 11" key="1">
    <citation type="submission" date="2020-02" db="EMBL/GenBank/DDBJ databases">
        <title>Draft genome sequence of Lactococcus sp. Hs20B0-1.</title>
        <authorList>
            <person name="Noda S."/>
            <person name="Yuki M."/>
            <person name="Ohkuma M."/>
        </authorList>
    </citation>
    <scope>NUCLEOTIDE SEQUENCE [LARGE SCALE GENOMIC DNA]</scope>
    <source>
        <strain evidence="10 11">Hs20B0-1</strain>
    </source>
</reference>
<evidence type="ECO:0000256" key="4">
    <source>
        <dbReference type="ARBA" id="ARBA00023015"/>
    </source>
</evidence>
<name>A0A6A0B769_9LACT</name>
<comment type="similarity">
    <text evidence="1 7">Belongs to the CtsR family.</text>
</comment>
<gene>
    <name evidence="10" type="primary">ctsR</name>
    <name evidence="10" type="ORF">Hs20B_15980</name>
</gene>
<proteinExistence type="inferred from homology"/>
<sequence>MKIDYNLIRKGNLVKNTSDMIEKYLKELLAQAAEIEIRRSEIAAHFGVVPSQINYVIKTRFTLPKGFEVESKRGGGGYIRIVKVQYSTAHELLTNMMAKIPEKLTVSMLQDLLQLLFDEGLLTEHEGNLLLTTLSHPVLTDMQRAILLTATIHRLDQSKK</sequence>
<keyword evidence="4 7" id="KW-0805">Transcription regulation</keyword>
<evidence type="ECO:0000259" key="9">
    <source>
        <dbReference type="Pfam" id="PF17727"/>
    </source>
</evidence>
<keyword evidence="3 7" id="KW-0678">Repressor</keyword>
<dbReference type="AlphaFoldDB" id="A0A6A0B769"/>
<dbReference type="Pfam" id="PF17727">
    <property type="entry name" value="CtsR_C"/>
    <property type="match status" value="1"/>
</dbReference>
<dbReference type="InterPro" id="IPR041902">
    <property type="entry name" value="CtsR_N_sf"/>
</dbReference>
<dbReference type="InterPro" id="IPR040465">
    <property type="entry name" value="CtsR_N"/>
</dbReference>
<comment type="caution">
    <text evidence="10">The sequence shown here is derived from an EMBL/GenBank/DDBJ whole genome shotgun (WGS) entry which is preliminary data.</text>
</comment>
<evidence type="ECO:0000256" key="3">
    <source>
        <dbReference type="ARBA" id="ARBA00022491"/>
    </source>
</evidence>
<protein>
    <recommendedName>
        <fullName evidence="2 7">Transcriptional regulator CtsR</fullName>
    </recommendedName>
</protein>
<dbReference type="InterPro" id="IPR041908">
    <property type="entry name" value="CtsR_C_sf"/>
</dbReference>
<dbReference type="EMBL" id="BLLH01000010">
    <property type="protein sequence ID" value="GFH41200.1"/>
    <property type="molecule type" value="Genomic_DNA"/>
</dbReference>
<keyword evidence="6 7" id="KW-0804">Transcription</keyword>
<keyword evidence="5 7" id="KW-0238">DNA-binding</keyword>
<evidence type="ECO:0000256" key="6">
    <source>
        <dbReference type="ARBA" id="ARBA00023163"/>
    </source>
</evidence>
<dbReference type="GO" id="GO:0003677">
    <property type="term" value="F:DNA binding"/>
    <property type="evidence" value="ECO:0007669"/>
    <property type="project" value="UniProtKB-UniRule"/>
</dbReference>
<evidence type="ECO:0000313" key="10">
    <source>
        <dbReference type="EMBL" id="GFH41200.1"/>
    </source>
</evidence>
<dbReference type="InterPro" id="IPR008463">
    <property type="entry name" value="CtsR"/>
</dbReference>
<dbReference type="Pfam" id="PF05848">
    <property type="entry name" value="CtsR"/>
    <property type="match status" value="1"/>
</dbReference>
<keyword evidence="11" id="KW-1185">Reference proteome</keyword>